<dbReference type="AlphaFoldDB" id="A0A9J6A7H7"/>
<sequence length="62" mass="7136">MQDPIDILSNYIWDPGCWKIVLAWCAHVEHTTTSKITRLQDIYLGAVRPCYGLCRAPMLWAT</sequence>
<dbReference type="EMBL" id="JACXVP010000002">
    <property type="protein sequence ID" value="KAG5620473.1"/>
    <property type="molecule type" value="Genomic_DNA"/>
</dbReference>
<name>A0A9J6A7H7_SOLCO</name>
<reference evidence="1 2" key="1">
    <citation type="submission" date="2020-09" db="EMBL/GenBank/DDBJ databases">
        <title>De no assembly of potato wild relative species, Solanum commersonii.</title>
        <authorList>
            <person name="Cho K."/>
        </authorList>
    </citation>
    <scope>NUCLEOTIDE SEQUENCE [LARGE SCALE GENOMIC DNA]</scope>
    <source>
        <strain evidence="1">LZ3.2</strain>
        <tissue evidence="1">Leaf</tissue>
    </source>
</reference>
<accession>A0A9J6A7H7</accession>
<dbReference type="OrthoDB" id="10537737at2759"/>
<dbReference type="Proteomes" id="UP000824120">
    <property type="component" value="Chromosome 2"/>
</dbReference>
<organism evidence="1 2">
    <name type="scientific">Solanum commersonii</name>
    <name type="common">Commerson's wild potato</name>
    <name type="synonym">Commerson's nightshade</name>
    <dbReference type="NCBI Taxonomy" id="4109"/>
    <lineage>
        <taxon>Eukaryota</taxon>
        <taxon>Viridiplantae</taxon>
        <taxon>Streptophyta</taxon>
        <taxon>Embryophyta</taxon>
        <taxon>Tracheophyta</taxon>
        <taxon>Spermatophyta</taxon>
        <taxon>Magnoliopsida</taxon>
        <taxon>eudicotyledons</taxon>
        <taxon>Gunneridae</taxon>
        <taxon>Pentapetalae</taxon>
        <taxon>asterids</taxon>
        <taxon>lamiids</taxon>
        <taxon>Solanales</taxon>
        <taxon>Solanaceae</taxon>
        <taxon>Solanoideae</taxon>
        <taxon>Solaneae</taxon>
        <taxon>Solanum</taxon>
    </lineage>
</organism>
<proteinExistence type="predicted"/>
<evidence type="ECO:0000313" key="1">
    <source>
        <dbReference type="EMBL" id="KAG5620473.1"/>
    </source>
</evidence>
<protein>
    <submittedName>
        <fullName evidence="1">Uncharacterized protein</fullName>
    </submittedName>
</protein>
<evidence type="ECO:0000313" key="2">
    <source>
        <dbReference type="Proteomes" id="UP000824120"/>
    </source>
</evidence>
<keyword evidence="2" id="KW-1185">Reference proteome</keyword>
<gene>
    <name evidence="1" type="ORF">H5410_005691</name>
</gene>
<comment type="caution">
    <text evidence="1">The sequence shown here is derived from an EMBL/GenBank/DDBJ whole genome shotgun (WGS) entry which is preliminary data.</text>
</comment>